<dbReference type="SUPFAM" id="SSF51338">
    <property type="entry name" value="Composite domain of metallo-dependent hydrolases"/>
    <property type="match status" value="1"/>
</dbReference>
<feature type="binding site" description="via carbamate group" evidence="8">
    <location>
        <position position="150"/>
    </location>
    <ligand>
        <name>Zn(2+)</name>
        <dbReference type="ChEBI" id="CHEBI:29105"/>
        <label>2</label>
    </ligand>
</feature>
<protein>
    <recommendedName>
        <fullName evidence="8">Allantoinase</fullName>
        <ecNumber evidence="8">3.5.2.5</ecNumber>
    </recommendedName>
    <alternativeName>
        <fullName evidence="8">Allantoin-utilizing enzyme</fullName>
    </alternativeName>
</protein>
<feature type="binding site" description="via carbamate group" evidence="8">
    <location>
        <position position="150"/>
    </location>
    <ligand>
        <name>Zn(2+)</name>
        <dbReference type="ChEBI" id="CHEBI:29105"/>
        <label>1</label>
    </ligand>
</feature>
<comment type="pathway">
    <text evidence="8">Nitrogen metabolism; (S)-allantoin degradation; allantoate from (S)-allantoin: step 1/1.</text>
</comment>
<evidence type="ECO:0000256" key="8">
    <source>
        <dbReference type="HAMAP-Rule" id="MF_01645"/>
    </source>
</evidence>
<dbReference type="GO" id="GO:0006145">
    <property type="term" value="P:purine nucleobase catabolic process"/>
    <property type="evidence" value="ECO:0007669"/>
    <property type="project" value="TreeGrafter"/>
</dbReference>
<dbReference type="GO" id="GO:0050897">
    <property type="term" value="F:cobalt ion binding"/>
    <property type="evidence" value="ECO:0007669"/>
    <property type="project" value="InterPro"/>
</dbReference>
<proteinExistence type="inferred from homology"/>
<sequence>MQPELDLIITEGTVVLPDRVAKMDIGIRNGKIQSLTPSIPYTHGVAVIQADGLHILPGTVDIHVHFNEPGLGSWEGFQTGSAALAAGGITTYVDMPLNGVPPTTNAEHLEAKKQVAKQHSYVDYALWGGLVEGNVDQLAEMSAGGVVGFKAFMSEPGGEGEDIFTRADDTTLRSGMTEIARLGHVLALHAEDEPTVSALANQAVAEGRTGVRDYLDSRPIEAEVIAVKRALEYSRQTNCALHFVHISSREAVDIITAAKQEGLDVTVETCPHYLVLTDQDVEDQGVLAKCAPPLRSATEQSALWDAVALGLIDIIASDHSPCPPEMKQSNNFFEAWGGISGAQSTLLLMLEEGYHRRQISLPAIANMLSKHPAERIGVSQSKGQIKVGLDADLVLVNLEQSYTLEHDDLYDKHRQSPYVGYSFSSTVHKTIVRGHIVYDQSSGLTDTCIGQFIAYQTGGVIHG</sequence>
<comment type="cofactor">
    <cofactor evidence="8">
        <name>Zn(2+)</name>
        <dbReference type="ChEBI" id="CHEBI:29105"/>
    </cofactor>
    <text evidence="8">Binds 2 Zn(2+) ions per subunit.</text>
</comment>
<comment type="function">
    <text evidence="1">Catalyzes the reversible cyclization of carbamoyl aspartate to dihydroorotate.</text>
</comment>
<comment type="function">
    <text evidence="8">Catalyzes the conversion of allantoin (5-ureidohydantoin) to allantoic acid by hydrolytic cleavage of the five-member hydantoin ring.</text>
</comment>
<comment type="similarity">
    <text evidence="8">Belongs to the metallo-dependent hydrolases superfamily. Allantoinase family.</text>
</comment>
<dbReference type="EMBL" id="CP117416">
    <property type="protein sequence ID" value="WCT57511.1"/>
    <property type="molecule type" value="Genomic_DNA"/>
</dbReference>
<dbReference type="SUPFAM" id="SSF51556">
    <property type="entry name" value="Metallo-dependent hydrolases"/>
    <property type="match status" value="1"/>
</dbReference>
<feature type="binding site" evidence="8">
    <location>
        <position position="63"/>
    </location>
    <ligand>
        <name>Zn(2+)</name>
        <dbReference type="ChEBI" id="CHEBI:29105"/>
        <label>1</label>
    </ligand>
</feature>
<dbReference type="EC" id="3.5.2.5" evidence="8"/>
<evidence type="ECO:0000313" key="10">
    <source>
        <dbReference type="EMBL" id="WCT57511.1"/>
    </source>
</evidence>
<keyword evidence="7 8" id="KW-0862">Zinc</keyword>
<evidence type="ECO:0000313" key="11">
    <source>
        <dbReference type="Proteomes" id="UP001220509"/>
    </source>
</evidence>
<dbReference type="PANTHER" id="PTHR43668">
    <property type="entry name" value="ALLANTOINASE"/>
    <property type="match status" value="1"/>
</dbReference>
<comment type="similarity">
    <text evidence="2">Belongs to the metallo-dependent hydrolases superfamily. DHOase family. Class I DHOase subfamily.</text>
</comment>
<name>A0AAX3M6K2_9BACL</name>
<dbReference type="Gene3D" id="2.30.40.10">
    <property type="entry name" value="Urease, subunit C, domain 1"/>
    <property type="match status" value="1"/>
</dbReference>
<feature type="modified residue" description="N6-carboxylysine" evidence="8">
    <location>
        <position position="150"/>
    </location>
</feature>
<dbReference type="NCBIfam" id="TIGR03178">
    <property type="entry name" value="allantoinase"/>
    <property type="match status" value="1"/>
</dbReference>
<accession>A0AAX3M6K2</accession>
<feature type="binding site" evidence="8">
    <location>
        <position position="318"/>
    </location>
    <ligand>
        <name>Zn(2+)</name>
        <dbReference type="ChEBI" id="CHEBI:29105"/>
        <label>1</label>
    </ligand>
</feature>
<dbReference type="GO" id="GO:0000256">
    <property type="term" value="P:allantoin catabolic process"/>
    <property type="evidence" value="ECO:0007669"/>
    <property type="project" value="UniProtKB-UniRule"/>
</dbReference>
<dbReference type="KEGG" id="pka:PQ456_08385"/>
<feature type="binding site" evidence="8">
    <location>
        <position position="189"/>
    </location>
    <ligand>
        <name>Zn(2+)</name>
        <dbReference type="ChEBI" id="CHEBI:29105"/>
        <label>2</label>
    </ligand>
</feature>
<dbReference type="GO" id="GO:0005737">
    <property type="term" value="C:cytoplasm"/>
    <property type="evidence" value="ECO:0007669"/>
    <property type="project" value="TreeGrafter"/>
</dbReference>
<dbReference type="InterPro" id="IPR050138">
    <property type="entry name" value="DHOase/Allantoinase_Hydrolase"/>
</dbReference>
<organism evidence="10 11">
    <name type="scientific">Paenibacillus kyungheensis</name>
    <dbReference type="NCBI Taxonomy" id="1452732"/>
    <lineage>
        <taxon>Bacteria</taxon>
        <taxon>Bacillati</taxon>
        <taxon>Bacillota</taxon>
        <taxon>Bacilli</taxon>
        <taxon>Bacillales</taxon>
        <taxon>Paenibacillaceae</taxon>
        <taxon>Paenibacillus</taxon>
    </lineage>
</organism>
<feature type="binding site" evidence="8">
    <location>
        <position position="245"/>
    </location>
    <ligand>
        <name>Zn(2+)</name>
        <dbReference type="ChEBI" id="CHEBI:29105"/>
        <label>2</label>
    </ligand>
</feature>
<feature type="domain" description="Amidohydrolase-related" evidence="9">
    <location>
        <begin position="55"/>
        <end position="437"/>
    </location>
</feature>
<dbReference type="InterPro" id="IPR006680">
    <property type="entry name" value="Amidohydro-rel"/>
</dbReference>
<dbReference type="NCBIfam" id="NF004839">
    <property type="entry name" value="PRK06189.1"/>
    <property type="match status" value="1"/>
</dbReference>
<dbReference type="Proteomes" id="UP001220509">
    <property type="component" value="Chromosome"/>
</dbReference>
<evidence type="ECO:0000256" key="6">
    <source>
        <dbReference type="ARBA" id="ARBA00022801"/>
    </source>
</evidence>
<dbReference type="GO" id="GO:0008270">
    <property type="term" value="F:zinc ion binding"/>
    <property type="evidence" value="ECO:0007669"/>
    <property type="project" value="InterPro"/>
</dbReference>
<dbReference type="InterPro" id="IPR011059">
    <property type="entry name" value="Metal-dep_hydrolase_composite"/>
</dbReference>
<comment type="catalytic activity">
    <reaction evidence="8">
        <text>(S)-allantoin + H2O = allantoate + H(+)</text>
        <dbReference type="Rhea" id="RHEA:17029"/>
        <dbReference type="ChEBI" id="CHEBI:15377"/>
        <dbReference type="ChEBI" id="CHEBI:15378"/>
        <dbReference type="ChEBI" id="CHEBI:15678"/>
        <dbReference type="ChEBI" id="CHEBI:17536"/>
        <dbReference type="EC" id="3.5.2.5"/>
    </reaction>
</comment>
<dbReference type="GO" id="GO:0004038">
    <property type="term" value="F:allantoinase activity"/>
    <property type="evidence" value="ECO:0007669"/>
    <property type="project" value="UniProtKB-UniRule"/>
</dbReference>
<dbReference type="HAMAP" id="MF_01645">
    <property type="entry name" value="Hydantoinase"/>
    <property type="match status" value="1"/>
</dbReference>
<keyword evidence="6 8" id="KW-0378">Hydrolase</keyword>
<dbReference type="NCBIfam" id="TIGR00857">
    <property type="entry name" value="pyrC_multi"/>
    <property type="match status" value="1"/>
</dbReference>
<dbReference type="InterPro" id="IPR032466">
    <property type="entry name" value="Metal_Hydrolase"/>
</dbReference>
<keyword evidence="4 8" id="KW-0659">Purine metabolism</keyword>
<dbReference type="RefSeq" id="WP_273615717.1">
    <property type="nucleotide sequence ID" value="NZ_CP117416.1"/>
</dbReference>
<dbReference type="InterPro" id="IPR047604">
    <property type="entry name" value="Allantoinase_bact"/>
</dbReference>
<keyword evidence="11" id="KW-1185">Reference proteome</keyword>
<evidence type="ECO:0000256" key="1">
    <source>
        <dbReference type="ARBA" id="ARBA00002368"/>
    </source>
</evidence>
<evidence type="ECO:0000256" key="3">
    <source>
        <dbReference type="ARBA" id="ARBA00011881"/>
    </source>
</evidence>
<dbReference type="Pfam" id="PF01979">
    <property type="entry name" value="Amidohydro_1"/>
    <property type="match status" value="1"/>
</dbReference>
<dbReference type="Gene3D" id="3.20.20.140">
    <property type="entry name" value="Metal-dependent hydrolases"/>
    <property type="match status" value="1"/>
</dbReference>
<dbReference type="AlphaFoldDB" id="A0AAX3M6K2"/>
<reference evidence="10 11" key="1">
    <citation type="submission" date="2023-02" db="EMBL/GenBank/DDBJ databases">
        <title>Genome sequence of Paenibacillus kyungheensis KACC 18744.</title>
        <authorList>
            <person name="Kim S."/>
            <person name="Heo J."/>
            <person name="Kwon S.-W."/>
        </authorList>
    </citation>
    <scope>NUCLEOTIDE SEQUENCE [LARGE SCALE GENOMIC DNA]</scope>
    <source>
        <strain evidence="10 11">KACC 18744</strain>
    </source>
</reference>
<comment type="subunit">
    <text evidence="3 8">Homotetramer.</text>
</comment>
<gene>
    <name evidence="8" type="primary">allB</name>
    <name evidence="10" type="ORF">PQ456_08385</name>
</gene>
<evidence type="ECO:0000256" key="5">
    <source>
        <dbReference type="ARBA" id="ARBA00022723"/>
    </source>
</evidence>
<dbReference type="PROSITE" id="PS00482">
    <property type="entry name" value="DIHYDROOROTASE_1"/>
    <property type="match status" value="1"/>
</dbReference>
<keyword evidence="5 8" id="KW-0479">Metal-binding</keyword>
<dbReference type="InterPro" id="IPR002195">
    <property type="entry name" value="Dihydroorotase_CS"/>
</dbReference>
<evidence type="ECO:0000256" key="4">
    <source>
        <dbReference type="ARBA" id="ARBA00022631"/>
    </source>
</evidence>
<dbReference type="PANTHER" id="PTHR43668:SF4">
    <property type="entry name" value="ALLANTOINASE"/>
    <property type="match status" value="1"/>
</dbReference>
<dbReference type="InterPro" id="IPR017593">
    <property type="entry name" value="Allantoinase"/>
</dbReference>
<comment type="PTM">
    <text evidence="8">Carboxylation allows a single lysine to coordinate two zinc ions.</text>
</comment>
<feature type="binding site" evidence="8">
    <location>
        <position position="65"/>
    </location>
    <ligand>
        <name>Zn(2+)</name>
        <dbReference type="ChEBI" id="CHEBI:29105"/>
        <label>1</label>
    </ligand>
</feature>
<evidence type="ECO:0000256" key="2">
    <source>
        <dbReference type="ARBA" id="ARBA00010286"/>
    </source>
</evidence>
<evidence type="ECO:0000259" key="9">
    <source>
        <dbReference type="Pfam" id="PF01979"/>
    </source>
</evidence>
<evidence type="ECO:0000256" key="7">
    <source>
        <dbReference type="ARBA" id="ARBA00022833"/>
    </source>
</evidence>